<evidence type="ECO:0000313" key="14">
    <source>
        <dbReference type="Proteomes" id="UP001107558"/>
    </source>
</evidence>
<proteinExistence type="inferred from homology"/>
<keyword evidence="2 12" id="KW-0716">Sensory transduction</keyword>
<comment type="caution">
    <text evidence="13">The sequence shown here is derived from an EMBL/GenBank/DDBJ whole genome shotgun (WGS) entry which is preliminary data.</text>
</comment>
<organism evidence="13 14">
    <name type="scientific">Polypedilum vanderplanki</name>
    <name type="common">Sleeping chironomid midge</name>
    <dbReference type="NCBI Taxonomy" id="319348"/>
    <lineage>
        <taxon>Eukaryota</taxon>
        <taxon>Metazoa</taxon>
        <taxon>Ecdysozoa</taxon>
        <taxon>Arthropoda</taxon>
        <taxon>Hexapoda</taxon>
        <taxon>Insecta</taxon>
        <taxon>Pterygota</taxon>
        <taxon>Neoptera</taxon>
        <taxon>Endopterygota</taxon>
        <taxon>Diptera</taxon>
        <taxon>Nematocera</taxon>
        <taxon>Chironomoidea</taxon>
        <taxon>Chironomidae</taxon>
        <taxon>Chironominae</taxon>
        <taxon>Polypedilum</taxon>
        <taxon>Polypedilum</taxon>
    </lineage>
</organism>
<reference evidence="13" key="1">
    <citation type="submission" date="2021-03" db="EMBL/GenBank/DDBJ databases">
        <title>Chromosome level genome of the anhydrobiotic midge Polypedilum vanderplanki.</title>
        <authorList>
            <person name="Yoshida Y."/>
            <person name="Kikawada T."/>
            <person name="Gusev O."/>
        </authorList>
    </citation>
    <scope>NUCLEOTIDE SEQUENCE</scope>
    <source>
        <strain evidence="13">NIAS01</strain>
        <tissue evidence="13">Whole body or cell culture</tissue>
    </source>
</reference>
<comment type="subunit">
    <text evidence="11">Interacts with Orco. Complexes exist early in the endomembrane system in olfactory sensory neurons (OSNs), coupling these complexes to the conserved ciliary trafficking pathway.</text>
</comment>
<feature type="transmembrane region" description="Helical" evidence="12">
    <location>
        <begin position="26"/>
        <end position="46"/>
    </location>
</feature>
<dbReference type="Proteomes" id="UP001107558">
    <property type="component" value="Chromosome 1"/>
</dbReference>
<evidence type="ECO:0000256" key="7">
    <source>
        <dbReference type="ARBA" id="ARBA00023170"/>
    </source>
</evidence>
<dbReference type="PANTHER" id="PTHR21137">
    <property type="entry name" value="ODORANT RECEPTOR"/>
    <property type="match status" value="1"/>
</dbReference>
<keyword evidence="7 12" id="KW-0675">Receptor</keyword>
<evidence type="ECO:0000256" key="1">
    <source>
        <dbReference type="ARBA" id="ARBA00004141"/>
    </source>
</evidence>
<feature type="transmembrane region" description="Helical" evidence="12">
    <location>
        <begin position="257"/>
        <end position="278"/>
    </location>
</feature>
<evidence type="ECO:0000256" key="6">
    <source>
        <dbReference type="ARBA" id="ARBA00023136"/>
    </source>
</evidence>
<keyword evidence="4 12" id="KW-0552">Olfaction</keyword>
<dbReference type="InterPro" id="IPR004117">
    <property type="entry name" value="7tm6_olfct_rcpt"/>
</dbReference>
<feature type="transmembrane region" description="Helical" evidence="12">
    <location>
        <begin position="160"/>
        <end position="179"/>
    </location>
</feature>
<evidence type="ECO:0000256" key="10">
    <source>
        <dbReference type="ARBA" id="ARBA00037946"/>
    </source>
</evidence>
<feature type="transmembrane region" description="Helical" evidence="12">
    <location>
        <begin position="118"/>
        <end position="140"/>
    </location>
</feature>
<dbReference type="OrthoDB" id="7548151at2759"/>
<dbReference type="EMBL" id="JADBJN010000001">
    <property type="protein sequence ID" value="KAG5683346.1"/>
    <property type="molecule type" value="Genomic_DNA"/>
</dbReference>
<keyword evidence="6 12" id="KW-0472">Membrane</keyword>
<evidence type="ECO:0000256" key="9">
    <source>
        <dbReference type="ARBA" id="ARBA00037764"/>
    </source>
</evidence>
<dbReference type="GO" id="GO:0007165">
    <property type="term" value="P:signal transduction"/>
    <property type="evidence" value="ECO:0007669"/>
    <property type="project" value="UniProtKB-KW"/>
</dbReference>
<comment type="similarity">
    <text evidence="10">Belongs to the insect chemoreceptor superfamily. Heteromeric odorant receptor channel (TC 1.A.69) family. Or2a subfamily.</text>
</comment>
<accession>A0A9J6CM36</accession>
<sequence length="382" mass="44924">MELEVFKYPIFYLKFVGLWITNNSSLFYKIYAFFMQVLFLYIYMILMGASAIKMNNLIEFAELMTFTCTYIATVIKLANINLKINEFLSLISDIKRAIKDFEVPEVYIKKQLIIGKRFFLGNWLPTCIGVISSDISSFFIGQLGIPMWFPYDVNRESSAFFFYLSASYQFIESFLYANVNVMIDTLSFMPMVYLVAMLEHLCNKLENLKRYKLINLNGEIKEIEELDNQKELLNCVNYQRTIVELTRRTEAIFAKAFAIQGSLLSIILCTLAFALTTLTLPKDIPVMIKFSNFMMAMIFQLAIPCYYGAMISLQFDKISYSAFYSDWFYEDQKYRKDFYFFMQNATREFKLSAFGLYEINFVTFKKVVNMAYSFYAVFKRIH</sequence>
<keyword evidence="5 12" id="KW-1133">Transmembrane helix</keyword>
<evidence type="ECO:0000256" key="2">
    <source>
        <dbReference type="ARBA" id="ARBA00022606"/>
    </source>
</evidence>
<dbReference type="AlphaFoldDB" id="A0A9J6CM36"/>
<comment type="caution">
    <text evidence="12">Lacks conserved residue(s) required for the propagation of feature annotation.</text>
</comment>
<evidence type="ECO:0000256" key="12">
    <source>
        <dbReference type="RuleBase" id="RU351113"/>
    </source>
</evidence>
<evidence type="ECO:0000256" key="3">
    <source>
        <dbReference type="ARBA" id="ARBA00022692"/>
    </source>
</evidence>
<evidence type="ECO:0000256" key="4">
    <source>
        <dbReference type="ARBA" id="ARBA00022725"/>
    </source>
</evidence>
<dbReference type="GO" id="GO:0005886">
    <property type="term" value="C:plasma membrane"/>
    <property type="evidence" value="ECO:0007669"/>
    <property type="project" value="UniProtKB-SubCell"/>
</dbReference>
<keyword evidence="3 12" id="KW-0812">Transmembrane</keyword>
<evidence type="ECO:0000256" key="8">
    <source>
        <dbReference type="ARBA" id="ARBA00023224"/>
    </source>
</evidence>
<keyword evidence="14" id="KW-1185">Reference proteome</keyword>
<protein>
    <recommendedName>
        <fullName evidence="12">Odorant receptor</fullName>
    </recommendedName>
</protein>
<evidence type="ECO:0000256" key="11">
    <source>
        <dbReference type="ARBA" id="ARBA00038679"/>
    </source>
</evidence>
<dbReference type="PANTHER" id="PTHR21137:SF37">
    <property type="entry name" value="ODORANT RECEPTOR 46A, ISOFORM B-RELATED"/>
    <property type="match status" value="1"/>
</dbReference>
<dbReference type="GO" id="GO:0005549">
    <property type="term" value="F:odorant binding"/>
    <property type="evidence" value="ECO:0007669"/>
    <property type="project" value="InterPro"/>
</dbReference>
<keyword evidence="8 12" id="KW-0807">Transducer</keyword>
<evidence type="ECO:0000313" key="13">
    <source>
        <dbReference type="EMBL" id="KAG5683346.1"/>
    </source>
</evidence>
<comment type="subcellular location">
    <subcellularLocation>
        <location evidence="12">Cell membrane</location>
        <topology evidence="12">Multi-pass membrane protein</topology>
    </subcellularLocation>
    <subcellularLocation>
        <location evidence="1">Membrane</location>
        <topology evidence="1">Multi-pass membrane protein</topology>
    </subcellularLocation>
</comment>
<feature type="transmembrane region" description="Helical" evidence="12">
    <location>
        <begin position="290"/>
        <end position="309"/>
    </location>
</feature>
<dbReference type="Pfam" id="PF02949">
    <property type="entry name" value="7tm_6"/>
    <property type="match status" value="1"/>
</dbReference>
<dbReference type="GO" id="GO:0004984">
    <property type="term" value="F:olfactory receptor activity"/>
    <property type="evidence" value="ECO:0007669"/>
    <property type="project" value="InterPro"/>
</dbReference>
<evidence type="ECO:0000256" key="5">
    <source>
        <dbReference type="ARBA" id="ARBA00022989"/>
    </source>
</evidence>
<name>A0A9J6CM36_POLVA</name>
<comment type="function">
    <text evidence="9">Odorant receptor which mediates acceptance or avoidance behavior, depending on its substrates. The odorant receptor repertoire encodes a large collection of odor stimuli that vary widely in identity, intensity, and duration. May form a complex with Orco to form odorant-sensing units, providing sensitive and prolonged odorant signaling and calcium permeability.</text>
</comment>
<gene>
    <name evidence="13" type="ORF">PVAND_012632</name>
</gene>